<dbReference type="Proteomes" id="UP000032049">
    <property type="component" value="Unassembled WGS sequence"/>
</dbReference>
<protein>
    <submittedName>
        <fullName evidence="2">Contig31, whole genome shotgun sequence</fullName>
    </submittedName>
</protein>
<keyword evidence="1" id="KW-0732">Signal</keyword>
<feature type="chain" id="PRO_5002210719" evidence="1">
    <location>
        <begin position="20"/>
        <end position="128"/>
    </location>
</feature>
<sequence length="128" mass="14154">MKTLSIFSLLIISAFLTNASPVTVGNLLKERKNETVAIPMRVSKPMKVRSCIWINGIRGWLKWASIQNVTTGEWGIIDAEGSTTLDISVGDVITGVTVQVPTMNKTWVITQTHYDFGEVNLYLVRIGS</sequence>
<evidence type="ECO:0000313" key="3">
    <source>
        <dbReference type="Proteomes" id="UP000032049"/>
    </source>
</evidence>
<evidence type="ECO:0000313" key="2">
    <source>
        <dbReference type="EMBL" id="KIO77649.1"/>
    </source>
</evidence>
<accession>A0A0D0FYM3</accession>
<reference evidence="2 3" key="1">
    <citation type="submission" date="2015-01" db="EMBL/GenBank/DDBJ databases">
        <title>Draft genome sequence of Pedobacter sp. NL19 isolated from sludge of an effluent treatment pond in an abandoned uranium mine.</title>
        <authorList>
            <person name="Santos T."/>
            <person name="Caetano T."/>
            <person name="Covas C."/>
            <person name="Cruz A."/>
            <person name="Mendo S."/>
        </authorList>
    </citation>
    <scope>NUCLEOTIDE SEQUENCE [LARGE SCALE GENOMIC DNA]</scope>
    <source>
        <strain evidence="2 3">NL19</strain>
    </source>
</reference>
<comment type="caution">
    <text evidence="2">The sequence shown here is derived from an EMBL/GenBank/DDBJ whole genome shotgun (WGS) entry which is preliminary data.</text>
</comment>
<dbReference type="AlphaFoldDB" id="A0A0D0FYM3"/>
<gene>
    <name evidence="2" type="ORF">TH53_08390</name>
</gene>
<dbReference type="RefSeq" id="WP_041880618.1">
    <property type="nucleotide sequence ID" value="NZ_CP157278.1"/>
</dbReference>
<proteinExistence type="predicted"/>
<feature type="signal peptide" evidence="1">
    <location>
        <begin position="1"/>
        <end position="19"/>
    </location>
</feature>
<organism evidence="2 3">
    <name type="scientific">Pedobacter lusitanus</name>
    <dbReference type="NCBI Taxonomy" id="1503925"/>
    <lineage>
        <taxon>Bacteria</taxon>
        <taxon>Pseudomonadati</taxon>
        <taxon>Bacteroidota</taxon>
        <taxon>Sphingobacteriia</taxon>
        <taxon>Sphingobacteriales</taxon>
        <taxon>Sphingobacteriaceae</taxon>
        <taxon>Pedobacter</taxon>
    </lineage>
</organism>
<name>A0A0D0FYM3_9SPHI</name>
<dbReference type="STRING" id="1503925.TH53_08390"/>
<keyword evidence="3" id="KW-1185">Reference proteome</keyword>
<evidence type="ECO:0000256" key="1">
    <source>
        <dbReference type="SAM" id="SignalP"/>
    </source>
</evidence>
<dbReference type="EMBL" id="JXRA01000031">
    <property type="protein sequence ID" value="KIO77649.1"/>
    <property type="molecule type" value="Genomic_DNA"/>
</dbReference>